<dbReference type="EMBL" id="JAUSVU010000006">
    <property type="protein sequence ID" value="MDQ0533398.1"/>
    <property type="molecule type" value="Genomic_DNA"/>
</dbReference>
<evidence type="ECO:0000256" key="1">
    <source>
        <dbReference type="SAM" id="MobiDB-lite"/>
    </source>
</evidence>
<evidence type="ECO:0008006" key="4">
    <source>
        <dbReference type="Google" id="ProtNLM"/>
    </source>
</evidence>
<evidence type="ECO:0000313" key="2">
    <source>
        <dbReference type="EMBL" id="MDQ0533398.1"/>
    </source>
</evidence>
<reference evidence="2 3" key="1">
    <citation type="submission" date="2023-07" db="EMBL/GenBank/DDBJ databases">
        <title>Genomic Encyclopedia of Type Strains, Phase IV (KMG-IV): sequencing the most valuable type-strain genomes for metagenomic binning, comparative biology and taxonomic classification.</title>
        <authorList>
            <person name="Goeker M."/>
        </authorList>
    </citation>
    <scope>NUCLEOTIDE SEQUENCE [LARGE SCALE GENOMIC DNA]</scope>
    <source>
        <strain evidence="2 3">DSM 19922</strain>
    </source>
</reference>
<proteinExistence type="predicted"/>
<dbReference type="RefSeq" id="WP_209981426.1">
    <property type="nucleotide sequence ID" value="NZ_JAGINO010000006.1"/>
</dbReference>
<name>A0ABU0MJ03_9PROT</name>
<feature type="compositionally biased region" description="Basic and acidic residues" evidence="1">
    <location>
        <begin position="16"/>
        <end position="33"/>
    </location>
</feature>
<gene>
    <name evidence="2" type="ORF">QO018_002249</name>
</gene>
<protein>
    <recommendedName>
        <fullName evidence="4">Transposase</fullName>
    </recommendedName>
</protein>
<keyword evidence="3" id="KW-1185">Reference proteome</keyword>
<sequence length="60" mass="6712">MALLMVPEFRKRIRTERLSPDFKDRPGDPEDRPGGQGRVTAAPLLLHCNMAQVAIFASAY</sequence>
<comment type="caution">
    <text evidence="2">The sequence shown here is derived from an EMBL/GenBank/DDBJ whole genome shotgun (WGS) entry which is preliminary data.</text>
</comment>
<dbReference type="Proteomes" id="UP001244552">
    <property type="component" value="Unassembled WGS sequence"/>
</dbReference>
<feature type="region of interest" description="Disordered" evidence="1">
    <location>
        <begin position="16"/>
        <end position="38"/>
    </location>
</feature>
<organism evidence="2 3">
    <name type="scientific">Azospirillum picis</name>
    <dbReference type="NCBI Taxonomy" id="488438"/>
    <lineage>
        <taxon>Bacteria</taxon>
        <taxon>Pseudomonadati</taxon>
        <taxon>Pseudomonadota</taxon>
        <taxon>Alphaproteobacteria</taxon>
        <taxon>Rhodospirillales</taxon>
        <taxon>Azospirillaceae</taxon>
        <taxon>Azospirillum</taxon>
    </lineage>
</organism>
<evidence type="ECO:0000313" key="3">
    <source>
        <dbReference type="Proteomes" id="UP001244552"/>
    </source>
</evidence>
<accession>A0ABU0MJ03</accession>